<dbReference type="Pfam" id="PF00072">
    <property type="entry name" value="Response_reg"/>
    <property type="match status" value="1"/>
</dbReference>
<accession>A0A067Z3D2</accession>
<proteinExistence type="predicted"/>
<dbReference type="SMART" id="SM00448">
    <property type="entry name" value="REC"/>
    <property type="match status" value="1"/>
</dbReference>
<dbReference type="InterPro" id="IPR001789">
    <property type="entry name" value="Sig_transdc_resp-reg_receiver"/>
</dbReference>
<dbReference type="AlphaFoldDB" id="A0A067Z3D2"/>
<feature type="modified residue" description="4-aspartylphosphate" evidence="2">
    <location>
        <position position="51"/>
    </location>
</feature>
<dbReference type="PANTHER" id="PTHR44591:SF25">
    <property type="entry name" value="CHEMOTAXIS TWO-COMPONENT RESPONSE REGULATOR"/>
    <property type="match status" value="1"/>
</dbReference>
<evidence type="ECO:0000313" key="5">
    <source>
        <dbReference type="Proteomes" id="UP000031656"/>
    </source>
</evidence>
<keyword evidence="1 2" id="KW-0597">Phosphoprotein</keyword>
<dbReference type="Gene3D" id="3.40.50.2300">
    <property type="match status" value="1"/>
</dbReference>
<dbReference type="PANTHER" id="PTHR44591">
    <property type="entry name" value="STRESS RESPONSE REGULATOR PROTEIN 1"/>
    <property type="match status" value="1"/>
</dbReference>
<dbReference type="SUPFAM" id="SSF52172">
    <property type="entry name" value="CheY-like"/>
    <property type="match status" value="1"/>
</dbReference>
<reference evidence="4 5" key="1">
    <citation type="journal article" date="2015" name="Appl. Microbiol. Biotechnol.">
        <title>The consequence of an additional NADH dehydrogenase paralog on the growth of Gluconobacter oxydans DSM3504.</title>
        <authorList>
            <person name="Kostner D."/>
            <person name="Luchterhand B."/>
            <person name="Junker A."/>
            <person name="Volland S."/>
            <person name="Daniel R."/>
            <person name="Buchs J."/>
            <person name="Liebl W."/>
            <person name="Ehrenreich A."/>
        </authorList>
    </citation>
    <scope>NUCLEOTIDE SEQUENCE [LARGE SCALE GENOMIC DNA]</scope>
    <source>
        <strain evidence="4">DSM 3504</strain>
    </source>
</reference>
<name>A0A067Z3D2_GLUOY</name>
<gene>
    <name evidence="4" type="ORF">GLS_c16790</name>
</gene>
<dbReference type="HOGENOM" id="CLU_000445_69_17_5"/>
<dbReference type="InterPro" id="IPR011006">
    <property type="entry name" value="CheY-like_superfamily"/>
</dbReference>
<feature type="domain" description="Response regulatory" evidence="3">
    <location>
        <begin position="2"/>
        <end position="118"/>
    </location>
</feature>
<organism evidence="4 5">
    <name type="scientific">Gluconobacter oxydans DSM 3504</name>
    <dbReference type="NCBI Taxonomy" id="1288313"/>
    <lineage>
        <taxon>Bacteria</taxon>
        <taxon>Pseudomonadati</taxon>
        <taxon>Pseudomonadota</taxon>
        <taxon>Alphaproteobacteria</taxon>
        <taxon>Acetobacterales</taxon>
        <taxon>Acetobacteraceae</taxon>
        <taxon>Gluconobacter</taxon>
    </lineage>
</organism>
<dbReference type="GeneID" id="56905898"/>
<dbReference type="GO" id="GO:0000160">
    <property type="term" value="P:phosphorelay signal transduction system"/>
    <property type="evidence" value="ECO:0007669"/>
    <property type="project" value="InterPro"/>
</dbReference>
<evidence type="ECO:0000256" key="2">
    <source>
        <dbReference type="PROSITE-ProRule" id="PRU00169"/>
    </source>
</evidence>
<evidence type="ECO:0000313" key="4">
    <source>
        <dbReference type="EMBL" id="AHK71556.1"/>
    </source>
</evidence>
<dbReference type="PROSITE" id="PS50110">
    <property type="entry name" value="RESPONSE_REGULATORY"/>
    <property type="match status" value="1"/>
</dbReference>
<evidence type="ECO:0000256" key="1">
    <source>
        <dbReference type="ARBA" id="ARBA00022553"/>
    </source>
</evidence>
<dbReference type="EMBL" id="CP004373">
    <property type="protein sequence ID" value="AHK71556.1"/>
    <property type="molecule type" value="Genomic_DNA"/>
</dbReference>
<dbReference type="RefSeq" id="WP_041111895.1">
    <property type="nucleotide sequence ID" value="NZ_CP004373.1"/>
</dbReference>
<sequence>MNILVVDDSRTMRDLVSRELRKDGYEVETSEDGVEALEKISDFLPAVIITDLNMPRMDGLQLTRALRARSDTKYVPIIFLTTESGDDLRRAAREAGATGWIVKPFDGPKLLAAVRRVSA</sequence>
<protein>
    <submittedName>
        <fullName evidence="4">CheY-like response regulator</fullName>
    </submittedName>
</protein>
<dbReference type="Proteomes" id="UP000031656">
    <property type="component" value="Chromosome"/>
</dbReference>
<dbReference type="KEGG" id="goy:GLS_c16790"/>
<evidence type="ECO:0000259" key="3">
    <source>
        <dbReference type="PROSITE" id="PS50110"/>
    </source>
</evidence>
<dbReference type="InterPro" id="IPR050595">
    <property type="entry name" value="Bact_response_regulator"/>
</dbReference>